<evidence type="ECO:0000256" key="1">
    <source>
        <dbReference type="SAM" id="Coils"/>
    </source>
</evidence>
<dbReference type="Pfam" id="PF01871">
    <property type="entry name" value="AMMECR1"/>
    <property type="match status" value="1"/>
</dbReference>
<evidence type="ECO:0000313" key="3">
    <source>
        <dbReference type="EMBL" id="BCN31847.1"/>
    </source>
</evidence>
<dbReference type="Pfam" id="PF02900">
    <property type="entry name" value="LigB"/>
    <property type="match status" value="1"/>
</dbReference>
<dbReference type="PANTHER" id="PTHR13016">
    <property type="entry name" value="AMMECR1 HOMOLOG"/>
    <property type="match status" value="1"/>
</dbReference>
<dbReference type="PROSITE" id="PS51112">
    <property type="entry name" value="AMMECR1"/>
    <property type="match status" value="1"/>
</dbReference>
<reference evidence="3 4" key="1">
    <citation type="submission" date="2020-11" db="EMBL/GenBank/DDBJ databases">
        <title>Draft genome sequencing of a Lachnospiraceae strain isolated from anoxic soil subjected to BSD treatment.</title>
        <authorList>
            <person name="Uek A."/>
            <person name="Tonouchi A."/>
        </authorList>
    </citation>
    <scope>NUCLEOTIDE SEQUENCE [LARGE SCALE GENOMIC DNA]</scope>
    <source>
        <strain evidence="3 4">TB5</strain>
    </source>
</reference>
<dbReference type="GO" id="GO:0008198">
    <property type="term" value="F:ferrous iron binding"/>
    <property type="evidence" value="ECO:0007669"/>
    <property type="project" value="InterPro"/>
</dbReference>
<dbReference type="SUPFAM" id="SSF53213">
    <property type="entry name" value="LigB-like"/>
    <property type="match status" value="1"/>
</dbReference>
<dbReference type="RefSeq" id="WP_271712938.1">
    <property type="nucleotide sequence ID" value="NZ_AP024169.1"/>
</dbReference>
<dbReference type="InterPro" id="IPR027623">
    <property type="entry name" value="AmmeMemoSam_A"/>
</dbReference>
<dbReference type="KEGG" id="ahb:bsdtb5_31420"/>
<evidence type="ECO:0000313" key="4">
    <source>
        <dbReference type="Proteomes" id="UP000595897"/>
    </source>
</evidence>
<dbReference type="InterPro" id="IPR004183">
    <property type="entry name" value="Xdiol_dOase_suB"/>
</dbReference>
<dbReference type="NCBIfam" id="TIGR00296">
    <property type="entry name" value="TIGR00296 family protein"/>
    <property type="match status" value="1"/>
</dbReference>
<proteinExistence type="predicted"/>
<keyword evidence="1" id="KW-0175">Coiled coil</keyword>
<dbReference type="InterPro" id="IPR023473">
    <property type="entry name" value="AMMECR1"/>
</dbReference>
<gene>
    <name evidence="3" type="ORF">bsdtb5_31420</name>
</gene>
<dbReference type="SUPFAM" id="SSF143447">
    <property type="entry name" value="AMMECR1-like"/>
    <property type="match status" value="1"/>
</dbReference>
<name>A0A7R7ENP6_9FIRM</name>
<evidence type="ECO:0000259" key="2">
    <source>
        <dbReference type="PROSITE" id="PS51112"/>
    </source>
</evidence>
<feature type="domain" description="AMMECR1" evidence="2">
    <location>
        <begin position="291"/>
        <end position="461"/>
    </location>
</feature>
<keyword evidence="4" id="KW-1185">Reference proteome</keyword>
<dbReference type="NCBIfam" id="TIGR04335">
    <property type="entry name" value="AmmeMemoSam_A"/>
    <property type="match status" value="1"/>
</dbReference>
<feature type="coiled-coil region" evidence="1">
    <location>
        <begin position="275"/>
        <end position="302"/>
    </location>
</feature>
<dbReference type="PANTHER" id="PTHR13016:SF0">
    <property type="entry name" value="AMME SYNDROME CANDIDATE GENE 1 PROTEIN"/>
    <property type="match status" value="1"/>
</dbReference>
<dbReference type="Gene3D" id="3.30.700.20">
    <property type="entry name" value="Hypothetical protein ph0010, domain 1"/>
    <property type="match status" value="1"/>
</dbReference>
<dbReference type="GO" id="GO:0016702">
    <property type="term" value="F:oxidoreductase activity, acting on single donors with incorporation of molecular oxygen, incorporation of two atoms of oxygen"/>
    <property type="evidence" value="ECO:0007669"/>
    <property type="project" value="UniProtKB-ARBA"/>
</dbReference>
<protein>
    <recommendedName>
        <fullName evidence="2">AMMECR1 domain-containing protein</fullName>
    </recommendedName>
</protein>
<sequence>MPIIGAFMVPHPPLIIGKIGKGKEQTIIKTIMAYKEVSRRIAALKPDTIILTTPHSIMYADYFHISPGFSAKGDFRQFGAQNVKFDVKYDGEFTSELAHLAYENDFPAGTLGEENKALDHGTMVPLYFINQDYTEYKLVRIGLSGESYIAHYTLGEYIKKVSDDLNRKVVLIASGDLSHKLTEEGPYGYQKEGPEYDQKVMEIMSSGDFMELFHLEESFCDKAAECGHRSFLIMAGALDQTAVKAEKLSYEGPFGVGYGICSFEVNGIDNSRNFGERYKEEHKQEYETRREAEDEYVRLARQSLEYYLNNGKTMNVPNNIPNDMTLKRAGTFVSIKKNGKLRGCIGTTAPTTASVAEEIIQNAISAGTKDPRFSSIIIDELDSLVYSVDVLGPTESITSKEELDVKRYGVIVSKGRRRGLLLPNLEGVDTVDEQIAISKQKACIDEDEEVTLERFEVIRHV</sequence>
<dbReference type="Gene3D" id="3.40.830.10">
    <property type="entry name" value="LigB-like"/>
    <property type="match status" value="1"/>
</dbReference>
<dbReference type="InterPro" id="IPR027485">
    <property type="entry name" value="AMMECR1_N"/>
</dbReference>
<dbReference type="InterPro" id="IPR036071">
    <property type="entry name" value="AMMECR1_dom_sf"/>
</dbReference>
<dbReference type="AlphaFoldDB" id="A0A7R7ENP6"/>
<dbReference type="NCBIfam" id="TIGR04336">
    <property type="entry name" value="AmmeMemoSam_B"/>
    <property type="match status" value="1"/>
</dbReference>
<accession>A0A7R7ENP6</accession>
<organism evidence="3 4">
    <name type="scientific">Anaeromicropila herbilytica</name>
    <dbReference type="NCBI Taxonomy" id="2785025"/>
    <lineage>
        <taxon>Bacteria</taxon>
        <taxon>Bacillati</taxon>
        <taxon>Bacillota</taxon>
        <taxon>Clostridia</taxon>
        <taxon>Lachnospirales</taxon>
        <taxon>Lachnospiraceae</taxon>
        <taxon>Anaeromicropila</taxon>
    </lineage>
</organism>
<dbReference type="Proteomes" id="UP000595897">
    <property type="component" value="Chromosome"/>
</dbReference>
<dbReference type="CDD" id="cd07951">
    <property type="entry name" value="ED_3B_N_AMMECR1"/>
    <property type="match status" value="1"/>
</dbReference>
<dbReference type="InterPro" id="IPR002733">
    <property type="entry name" value="AMMECR1_domain"/>
</dbReference>
<dbReference type="EMBL" id="AP024169">
    <property type="protein sequence ID" value="BCN31847.1"/>
    <property type="molecule type" value="Genomic_DNA"/>
</dbReference>